<dbReference type="AlphaFoldDB" id="A0A0E0EBG5"/>
<reference evidence="2" key="2">
    <citation type="submission" date="2018-05" db="EMBL/GenBank/DDBJ databases">
        <title>OmerRS3 (Oryza meridionalis Reference Sequence Version 3).</title>
        <authorList>
            <person name="Zhang J."/>
            <person name="Kudrna D."/>
            <person name="Lee S."/>
            <person name="Talag J."/>
            <person name="Welchert J."/>
            <person name="Wing R.A."/>
        </authorList>
    </citation>
    <scope>NUCLEOTIDE SEQUENCE [LARGE SCALE GENOMIC DNA]</scope>
    <source>
        <strain evidence="2">cv. OR44</strain>
    </source>
</reference>
<evidence type="ECO:0000313" key="3">
    <source>
        <dbReference type="Proteomes" id="UP000008021"/>
    </source>
</evidence>
<organism evidence="2">
    <name type="scientific">Oryza meridionalis</name>
    <dbReference type="NCBI Taxonomy" id="40149"/>
    <lineage>
        <taxon>Eukaryota</taxon>
        <taxon>Viridiplantae</taxon>
        <taxon>Streptophyta</taxon>
        <taxon>Embryophyta</taxon>
        <taxon>Tracheophyta</taxon>
        <taxon>Spermatophyta</taxon>
        <taxon>Magnoliopsida</taxon>
        <taxon>Liliopsida</taxon>
        <taxon>Poales</taxon>
        <taxon>Poaceae</taxon>
        <taxon>BOP clade</taxon>
        <taxon>Oryzoideae</taxon>
        <taxon>Oryzeae</taxon>
        <taxon>Oryzinae</taxon>
        <taxon>Oryza</taxon>
    </lineage>
</organism>
<reference evidence="2" key="1">
    <citation type="submission" date="2015-04" db="UniProtKB">
        <authorList>
            <consortium name="EnsemblPlants"/>
        </authorList>
    </citation>
    <scope>IDENTIFICATION</scope>
</reference>
<name>A0A0E0EBG5_9ORYZ</name>
<dbReference type="Gramene" id="OMERI07G11700.1">
    <property type="protein sequence ID" value="OMERI07G11700.1"/>
    <property type="gene ID" value="OMERI07G11700"/>
</dbReference>
<proteinExistence type="predicted"/>
<sequence>MDQNTPLSPAVFLLLRRTKEVALCEEARAAPLLPGSPPCRRLSLPAAPPSLPASCAAYQPPPPTHNDATVALAIGPGGREAYVVARTRAAREAGEEEAWVGGAAGETTGRRRKAVDAAAMVGAAGGSWPPTSPHHQCLPHRADSSPTSCAAASPRRRLPLAPRRRRAGDEAGLLGLRHGELGVAIGGGQKGILGSPGGKSGENGMKWLKWQNKYKPSLDSGILTTPFRGMALWRNGSGRIANFSFHTAHGGRLGCRQLLPSRLPEWARGKSAIYVRIRYLTVEL</sequence>
<dbReference type="HOGENOM" id="CLU_981343_0_0_1"/>
<dbReference type="EnsemblPlants" id="OMERI07G11700.1">
    <property type="protein sequence ID" value="OMERI07G11700.1"/>
    <property type="gene ID" value="OMERI07G11700"/>
</dbReference>
<evidence type="ECO:0000313" key="2">
    <source>
        <dbReference type="EnsemblPlants" id="OMERI07G11700.1"/>
    </source>
</evidence>
<accession>A0A0E0EBG5</accession>
<evidence type="ECO:0000256" key="1">
    <source>
        <dbReference type="SAM" id="MobiDB-lite"/>
    </source>
</evidence>
<feature type="region of interest" description="Disordered" evidence="1">
    <location>
        <begin position="128"/>
        <end position="157"/>
    </location>
</feature>
<keyword evidence="3" id="KW-1185">Reference proteome</keyword>
<dbReference type="Proteomes" id="UP000008021">
    <property type="component" value="Chromosome 7"/>
</dbReference>
<protein>
    <submittedName>
        <fullName evidence="2">Uncharacterized protein</fullName>
    </submittedName>
</protein>